<comment type="caution">
    <text evidence="9">The sequence shown here is derived from an EMBL/GenBank/DDBJ whole genome shotgun (WGS) entry which is preliminary data.</text>
</comment>
<reference evidence="9" key="1">
    <citation type="submission" date="2020-08" db="EMBL/GenBank/DDBJ databases">
        <title>Genome public.</title>
        <authorList>
            <person name="Liu C."/>
            <person name="Sun Q."/>
        </authorList>
    </citation>
    <scope>NUCLEOTIDE SEQUENCE</scope>
    <source>
        <strain evidence="9">BX15</strain>
    </source>
</reference>
<evidence type="ECO:0000256" key="5">
    <source>
        <dbReference type="ARBA" id="ARBA00022989"/>
    </source>
</evidence>
<feature type="transmembrane region" description="Helical" evidence="7">
    <location>
        <begin position="212"/>
        <end position="234"/>
    </location>
</feature>
<gene>
    <name evidence="9" type="ORF">H8Z83_12510</name>
</gene>
<dbReference type="GO" id="GO:0005886">
    <property type="term" value="C:plasma membrane"/>
    <property type="evidence" value="ECO:0007669"/>
    <property type="project" value="UniProtKB-SubCell"/>
</dbReference>
<dbReference type="Pfam" id="PF00528">
    <property type="entry name" value="BPD_transp_1"/>
    <property type="match status" value="1"/>
</dbReference>
<comment type="similarity">
    <text evidence="7">Belongs to the binding-protein-dependent transport system permease family.</text>
</comment>
<evidence type="ECO:0000313" key="9">
    <source>
        <dbReference type="EMBL" id="MBC5771129.1"/>
    </source>
</evidence>
<accession>A0A923MKD8</accession>
<keyword evidence="4 7" id="KW-0812">Transmembrane</keyword>
<comment type="subcellular location">
    <subcellularLocation>
        <location evidence="1 7">Cell membrane</location>
        <topology evidence="1 7">Multi-pass membrane protein</topology>
    </subcellularLocation>
</comment>
<feature type="transmembrane region" description="Helical" evidence="7">
    <location>
        <begin position="87"/>
        <end position="106"/>
    </location>
</feature>
<dbReference type="PANTHER" id="PTHR43005:SF2">
    <property type="entry name" value="INTEGRAL MEMBRANE SUGAR TRANSPORT PROTEIN"/>
    <property type="match status" value="1"/>
</dbReference>
<dbReference type="Proteomes" id="UP000620327">
    <property type="component" value="Unassembled WGS sequence"/>
</dbReference>
<dbReference type="SUPFAM" id="SSF160964">
    <property type="entry name" value="MalF N-terminal region-like"/>
    <property type="match status" value="1"/>
</dbReference>
<feature type="domain" description="ABC transmembrane type-1" evidence="8">
    <location>
        <begin position="81"/>
        <end position="293"/>
    </location>
</feature>
<dbReference type="PROSITE" id="PS50928">
    <property type="entry name" value="ABC_TM1"/>
    <property type="match status" value="1"/>
</dbReference>
<dbReference type="RefSeq" id="WP_187015357.1">
    <property type="nucleotide sequence ID" value="NZ_JACOQI010000013.1"/>
</dbReference>
<evidence type="ECO:0000256" key="3">
    <source>
        <dbReference type="ARBA" id="ARBA00022475"/>
    </source>
</evidence>
<evidence type="ECO:0000256" key="6">
    <source>
        <dbReference type="ARBA" id="ARBA00023136"/>
    </source>
</evidence>
<organism evidence="9 10">
    <name type="scientific">Dysosmobacter segnis</name>
    <dbReference type="NCBI Taxonomy" id="2763042"/>
    <lineage>
        <taxon>Bacteria</taxon>
        <taxon>Bacillati</taxon>
        <taxon>Bacillota</taxon>
        <taxon>Clostridia</taxon>
        <taxon>Eubacteriales</taxon>
        <taxon>Oscillospiraceae</taxon>
        <taxon>Dysosmobacter</taxon>
    </lineage>
</organism>
<evidence type="ECO:0000256" key="7">
    <source>
        <dbReference type="RuleBase" id="RU363032"/>
    </source>
</evidence>
<proteinExistence type="inferred from homology"/>
<keyword evidence="2 7" id="KW-0813">Transport</keyword>
<dbReference type="SUPFAM" id="SSF161098">
    <property type="entry name" value="MetI-like"/>
    <property type="match status" value="1"/>
</dbReference>
<feature type="transmembrane region" description="Helical" evidence="7">
    <location>
        <begin position="21"/>
        <end position="47"/>
    </location>
</feature>
<dbReference type="Gene3D" id="1.10.3720.10">
    <property type="entry name" value="MetI-like"/>
    <property type="match status" value="1"/>
</dbReference>
<evidence type="ECO:0000313" key="10">
    <source>
        <dbReference type="Proteomes" id="UP000620327"/>
    </source>
</evidence>
<feature type="transmembrane region" description="Helical" evidence="7">
    <location>
        <begin position="118"/>
        <end position="138"/>
    </location>
</feature>
<keyword evidence="3" id="KW-1003">Cell membrane</keyword>
<sequence length="299" mass="33637">MKRNVNTKLRSADAQTKRFGLGMLSPTVVILLIMTAYPLFFTLVYSFTDYNLLRSLKKGSHFIALQNYTKLLSDPYFQQSILNTVKFTILAVIFEMFIGLVMALFVNSLKRGQKTMRTLLLLPYLLPTVTVALSWRMMLSPNYGIVNQVLQALHLPVYNWFSDIHTAFGMLVLIDVWQSAPFVFLLLYAALQSVPQSQYEAARIDGANRFKILFYVTLPNIKNSLALCALLRTIDSFRLFDKVNLLTGGGPANSTSTITQYLYNYGIKSLDFGFGSAGAIVMTVLVLLLSSVYIKRAIS</sequence>
<dbReference type="EMBL" id="JACOQI010000013">
    <property type="protein sequence ID" value="MBC5771129.1"/>
    <property type="molecule type" value="Genomic_DNA"/>
</dbReference>
<dbReference type="CDD" id="cd06261">
    <property type="entry name" value="TM_PBP2"/>
    <property type="match status" value="1"/>
</dbReference>
<keyword evidence="6 7" id="KW-0472">Membrane</keyword>
<dbReference type="InterPro" id="IPR035906">
    <property type="entry name" value="MetI-like_sf"/>
</dbReference>
<dbReference type="PANTHER" id="PTHR43005">
    <property type="entry name" value="BLR7065 PROTEIN"/>
    <property type="match status" value="1"/>
</dbReference>
<feature type="transmembrane region" description="Helical" evidence="7">
    <location>
        <begin position="272"/>
        <end position="294"/>
    </location>
</feature>
<evidence type="ECO:0000256" key="4">
    <source>
        <dbReference type="ARBA" id="ARBA00022692"/>
    </source>
</evidence>
<dbReference type="GO" id="GO:0055085">
    <property type="term" value="P:transmembrane transport"/>
    <property type="evidence" value="ECO:0007669"/>
    <property type="project" value="InterPro"/>
</dbReference>
<evidence type="ECO:0000256" key="2">
    <source>
        <dbReference type="ARBA" id="ARBA00022448"/>
    </source>
</evidence>
<dbReference type="InterPro" id="IPR000515">
    <property type="entry name" value="MetI-like"/>
</dbReference>
<protein>
    <submittedName>
        <fullName evidence="9">Sugar ABC transporter permease</fullName>
    </submittedName>
</protein>
<feature type="transmembrane region" description="Helical" evidence="7">
    <location>
        <begin position="167"/>
        <end position="191"/>
    </location>
</feature>
<evidence type="ECO:0000256" key="1">
    <source>
        <dbReference type="ARBA" id="ARBA00004651"/>
    </source>
</evidence>
<dbReference type="AlphaFoldDB" id="A0A923MKD8"/>
<name>A0A923MKD8_9FIRM</name>
<keyword evidence="5 7" id="KW-1133">Transmembrane helix</keyword>
<evidence type="ECO:0000259" key="8">
    <source>
        <dbReference type="PROSITE" id="PS50928"/>
    </source>
</evidence>
<keyword evidence="10" id="KW-1185">Reference proteome</keyword>